<keyword evidence="2" id="KW-1185">Reference proteome</keyword>
<proteinExistence type="predicted"/>
<sequence length="252" mass="27690">MGILRFVVVGGMNHLAVVAPWAPPTSQATWVPEREAERYFIRGLLRSGLSPSVRVRPVAPRLPYGLRQVSNDQDDIRRKAMRFDTTSLSTRLSCPDVPTWVKAFQVWQAHGLIEMNGDVPLGSRHPPSGLATAHPNISLANRCVSDLMDGVTGDWPRYTVGWHTVQHKRARCRTGGGTPIPADHLRPLSFPPEQLQLVTIGSRPSSIALCLLVLLDAQGRLGSFSRMFTVSDLSGGRYWLPPQAKYAGSLPA</sequence>
<dbReference type="Proteomes" id="UP001281614">
    <property type="component" value="Unassembled WGS sequence"/>
</dbReference>
<evidence type="ECO:0000313" key="1">
    <source>
        <dbReference type="EMBL" id="KAK2775231.1"/>
    </source>
</evidence>
<organism evidence="1 2">
    <name type="scientific">Colletotrichum kahawae</name>
    <name type="common">Coffee berry disease fungus</name>
    <dbReference type="NCBI Taxonomy" id="34407"/>
    <lineage>
        <taxon>Eukaryota</taxon>
        <taxon>Fungi</taxon>
        <taxon>Dikarya</taxon>
        <taxon>Ascomycota</taxon>
        <taxon>Pezizomycotina</taxon>
        <taxon>Sordariomycetes</taxon>
        <taxon>Hypocreomycetidae</taxon>
        <taxon>Glomerellales</taxon>
        <taxon>Glomerellaceae</taxon>
        <taxon>Colletotrichum</taxon>
        <taxon>Colletotrichum gloeosporioides species complex</taxon>
    </lineage>
</organism>
<comment type="caution">
    <text evidence="1">The sequence shown here is derived from an EMBL/GenBank/DDBJ whole genome shotgun (WGS) entry which is preliminary data.</text>
</comment>
<evidence type="ECO:0000313" key="2">
    <source>
        <dbReference type="Proteomes" id="UP001281614"/>
    </source>
</evidence>
<accession>A0AAE0DC57</accession>
<reference evidence="1" key="1">
    <citation type="submission" date="2023-02" db="EMBL/GenBank/DDBJ databases">
        <title>Colletotrichum kahawae CIFC_Que2 genome sequencing and assembly.</title>
        <authorList>
            <person name="Baroncelli R."/>
        </authorList>
    </citation>
    <scope>NUCLEOTIDE SEQUENCE</scope>
    <source>
        <strain evidence="1">CIFC_Que2</strain>
    </source>
</reference>
<dbReference type="AlphaFoldDB" id="A0AAE0DC57"/>
<gene>
    <name evidence="1" type="ORF">CKAH01_12866</name>
</gene>
<dbReference type="EMBL" id="VYYT01000038">
    <property type="protein sequence ID" value="KAK2775231.1"/>
    <property type="molecule type" value="Genomic_DNA"/>
</dbReference>
<protein>
    <submittedName>
        <fullName evidence="1">Uncharacterized protein</fullName>
    </submittedName>
</protein>
<name>A0AAE0DC57_COLKA</name>